<dbReference type="Pfam" id="PF00642">
    <property type="entry name" value="zf-CCCH"/>
    <property type="match status" value="2"/>
</dbReference>
<sequence>MGSYEPALKKARPYEAGSTTLIAAMNGNGVAALNGGTTTALDLQAMSMQLNGDQECRRYNSPEGCPYGSKCRFKHGPTDDRDLGQPVSALGSKTKPCTKFFSTSGCPYGEGCHFLHYVPGGIAALGLMPVSASAGTTCLYSATSAGGGGRKGMGVTGVSAGLLACTTTDPATTVGGFKTRLCNRFNTPEGCRFGDRCHFAHGESDLRASNGISCLYSNGLEYMASAEGYMTGTLMTSPVASAIYYGEPTPPGVTATTFGATTNTKIGIEAVFAGAIIGKAGANVKQISRLTGAKLSIREHETDINMRNVEMEGTYEQIERASEMVHQFLQQRTEVAPQRAAAAAAAAAALGSHNFKTKLCENYIQGTCTFADRCHFAHGVHELRSTNLLR</sequence>
<evidence type="ECO:0000256" key="5">
    <source>
        <dbReference type="PROSITE-ProRule" id="PRU00117"/>
    </source>
</evidence>
<dbReference type="Pfam" id="PF14608">
    <property type="entry name" value="zf-CCCH_2"/>
    <property type="match status" value="2"/>
</dbReference>
<protein>
    <recommendedName>
        <fullName evidence="7">C3H1-type domain-containing protein</fullName>
    </recommendedName>
</protein>
<dbReference type="CDD" id="cd22464">
    <property type="entry name" value="KH-I_AtC3H36_like"/>
    <property type="match status" value="1"/>
</dbReference>
<dbReference type="Pfam" id="PF00013">
    <property type="entry name" value="KH_1"/>
    <property type="match status" value="1"/>
</dbReference>
<dbReference type="SUPFAM" id="SSF90229">
    <property type="entry name" value="CCCH zinc finger"/>
    <property type="match status" value="4"/>
</dbReference>
<keyword evidence="4 6" id="KW-0862">Zinc</keyword>
<feature type="zinc finger region" description="C3H1-type" evidence="6">
    <location>
        <begin position="50"/>
        <end position="78"/>
    </location>
</feature>
<dbReference type="PROSITE" id="PS50084">
    <property type="entry name" value="KH_TYPE_1"/>
    <property type="match status" value="1"/>
</dbReference>
<keyword evidence="5" id="KW-0694">RNA-binding</keyword>
<gene>
    <name evidence="8" type="ORF">CSSPTR1EN2_LOCUS7028</name>
</gene>
<keyword evidence="3 6" id="KW-0863">Zinc-finger</keyword>
<evidence type="ECO:0000259" key="7">
    <source>
        <dbReference type="PROSITE" id="PS50103"/>
    </source>
</evidence>
<dbReference type="InterPro" id="IPR036855">
    <property type="entry name" value="Znf_CCCH_sf"/>
</dbReference>
<dbReference type="InterPro" id="IPR004087">
    <property type="entry name" value="KH_dom"/>
</dbReference>
<dbReference type="PROSITE" id="PS50103">
    <property type="entry name" value="ZF_C3H1"/>
    <property type="match status" value="4"/>
</dbReference>
<reference evidence="8" key="1">
    <citation type="submission" date="2024-02" db="EMBL/GenBank/DDBJ databases">
        <authorList>
            <consortium name="ELIXIR-Norway"/>
            <consortium name="Elixir Norway"/>
        </authorList>
    </citation>
    <scope>NUCLEOTIDE SEQUENCE</scope>
</reference>
<keyword evidence="9" id="KW-1185">Reference proteome</keyword>
<evidence type="ECO:0000256" key="3">
    <source>
        <dbReference type="ARBA" id="ARBA00022771"/>
    </source>
</evidence>
<dbReference type="PANTHER" id="PTHR12547:SF184">
    <property type="entry name" value="CCCH-TYPE ZN-FINGER PROTEIN"/>
    <property type="match status" value="1"/>
</dbReference>
<feature type="domain" description="C3H1-type" evidence="7">
    <location>
        <begin position="50"/>
        <end position="78"/>
    </location>
</feature>
<dbReference type="Gene3D" id="3.30.1370.10">
    <property type="entry name" value="K Homology domain, type 1"/>
    <property type="match status" value="1"/>
</dbReference>
<organism evidence="8 9">
    <name type="scientific">Sphagnum troendelagicum</name>
    <dbReference type="NCBI Taxonomy" id="128251"/>
    <lineage>
        <taxon>Eukaryota</taxon>
        <taxon>Viridiplantae</taxon>
        <taxon>Streptophyta</taxon>
        <taxon>Embryophyta</taxon>
        <taxon>Bryophyta</taxon>
        <taxon>Sphagnophytina</taxon>
        <taxon>Sphagnopsida</taxon>
        <taxon>Sphagnales</taxon>
        <taxon>Sphagnaceae</taxon>
        <taxon>Sphagnum</taxon>
    </lineage>
</organism>
<feature type="zinc finger region" description="C3H1-type" evidence="6">
    <location>
        <begin position="176"/>
        <end position="204"/>
    </location>
</feature>
<proteinExistence type="predicted"/>
<dbReference type="InterPro" id="IPR045877">
    <property type="entry name" value="ZFP36-like"/>
</dbReference>
<dbReference type="PANTHER" id="PTHR12547">
    <property type="entry name" value="CCCH ZINC FINGER/TIS11-RELATED"/>
    <property type="match status" value="1"/>
</dbReference>
<dbReference type="Proteomes" id="UP001497512">
    <property type="component" value="Chromosome 14"/>
</dbReference>
<feature type="zinc finger region" description="C3H1-type" evidence="6">
    <location>
        <begin position="354"/>
        <end position="381"/>
    </location>
</feature>
<evidence type="ECO:0000256" key="4">
    <source>
        <dbReference type="ARBA" id="ARBA00022833"/>
    </source>
</evidence>
<dbReference type="InterPro" id="IPR004088">
    <property type="entry name" value="KH_dom_type_1"/>
</dbReference>
<dbReference type="EMBL" id="OZ019906">
    <property type="protein sequence ID" value="CAK9203722.1"/>
    <property type="molecule type" value="Genomic_DNA"/>
</dbReference>
<evidence type="ECO:0000256" key="2">
    <source>
        <dbReference type="ARBA" id="ARBA00022737"/>
    </source>
</evidence>
<feature type="domain" description="C3H1-type" evidence="7">
    <location>
        <begin position="176"/>
        <end position="204"/>
    </location>
</feature>
<evidence type="ECO:0000313" key="9">
    <source>
        <dbReference type="Proteomes" id="UP001497512"/>
    </source>
</evidence>
<dbReference type="SMART" id="SM00322">
    <property type="entry name" value="KH"/>
    <property type="match status" value="1"/>
</dbReference>
<name>A0ABP0TS63_9BRYO</name>
<evidence type="ECO:0000256" key="6">
    <source>
        <dbReference type="PROSITE-ProRule" id="PRU00723"/>
    </source>
</evidence>
<dbReference type="InterPro" id="IPR036612">
    <property type="entry name" value="KH_dom_type_1_sf"/>
</dbReference>
<keyword evidence="2" id="KW-0677">Repeat</keyword>
<dbReference type="SUPFAM" id="SSF54791">
    <property type="entry name" value="Eukaryotic type KH-domain (KH-domain type I)"/>
    <property type="match status" value="1"/>
</dbReference>
<dbReference type="InterPro" id="IPR000571">
    <property type="entry name" value="Znf_CCCH"/>
</dbReference>
<evidence type="ECO:0000256" key="1">
    <source>
        <dbReference type="ARBA" id="ARBA00022723"/>
    </source>
</evidence>
<feature type="zinc finger region" description="C3H1-type" evidence="6">
    <location>
        <begin position="91"/>
        <end position="119"/>
    </location>
</feature>
<feature type="domain" description="C3H1-type" evidence="7">
    <location>
        <begin position="354"/>
        <end position="381"/>
    </location>
</feature>
<dbReference type="SMART" id="SM00356">
    <property type="entry name" value="ZnF_C3H1"/>
    <property type="match status" value="4"/>
</dbReference>
<evidence type="ECO:0000313" key="8">
    <source>
        <dbReference type="EMBL" id="CAK9203722.1"/>
    </source>
</evidence>
<accession>A0ABP0TS63</accession>
<dbReference type="Gene3D" id="4.10.1000.10">
    <property type="entry name" value="Zinc finger, CCCH-type"/>
    <property type="match status" value="4"/>
</dbReference>
<feature type="domain" description="C3H1-type" evidence="7">
    <location>
        <begin position="91"/>
        <end position="119"/>
    </location>
</feature>
<keyword evidence="1 6" id="KW-0479">Metal-binding</keyword>